<accession>B1Q3I8</accession>
<feature type="domain" description="RRM" evidence="7">
    <location>
        <begin position="43"/>
        <end position="120"/>
    </location>
</feature>
<evidence type="ECO:0000256" key="6">
    <source>
        <dbReference type="SAM" id="MobiDB-lite"/>
    </source>
</evidence>
<evidence type="ECO:0000256" key="3">
    <source>
        <dbReference type="ARBA" id="ARBA00022737"/>
    </source>
</evidence>
<name>B1Q3I8_DUGJA</name>
<evidence type="ECO:0000256" key="5">
    <source>
        <dbReference type="PROSITE-ProRule" id="PRU00176"/>
    </source>
</evidence>
<keyword evidence="3" id="KW-0677">Repeat</keyword>
<keyword evidence="4 5" id="KW-0694">RNA-binding</keyword>
<dbReference type="SUPFAM" id="SSF54928">
    <property type="entry name" value="RNA-binding domain, RBD"/>
    <property type="match status" value="2"/>
</dbReference>
<evidence type="ECO:0000313" key="8">
    <source>
        <dbReference type="EMBL" id="BAG15903.1"/>
    </source>
</evidence>
<reference evidence="8" key="1">
    <citation type="journal article" date="2008" name="Mech. Dev.">
        <title>Expression and functional analysis of musashi-like genes in planarian CNS regeneration.</title>
        <authorList>
            <person name="Higuchi S."/>
            <person name="Hayashi T."/>
            <person name="Tarui H."/>
            <person name="Nishimura O."/>
            <person name="Nishimura K."/>
            <person name="Shibata N."/>
            <person name="Sakamoto H."/>
            <person name="Agata K."/>
        </authorList>
    </citation>
    <scope>NUCLEOTIDE SEQUENCE</scope>
    <source>
        <strain evidence="8">SSP</strain>
    </source>
</reference>
<evidence type="ECO:0000259" key="7">
    <source>
        <dbReference type="PROSITE" id="PS50102"/>
    </source>
</evidence>
<sequence length="473" mass="52828">MLLQENMNGKNLSNHSFTESTDEDFKNDFSSLEEISASSNEPCKLFVGGLNPTTTSEALQSYFSQFGEIKEFMVMRDIVHKRSRGFGFVTFTDYNGVIKVLKQENHILDSKKIDPKLAVPKSICQPEKISARTKKIFIGGIATSSTVEEIRQYFNRYGEVENCELMMDKATNRHRGFGFVTFLDEDVAEQICQIHYHNINNKMVEAKKALPKELLSTSNTSIKSENKSLQVPLAILQNNISPTFSMNNILQQNNGSFSPFLTLPYLHTNSGPLLLNPNLIQIANTNGISPIQTIDPLFPNDIVPYLNHINNFSASYIPPLTSSINNSYIGQALPTLHNGSLPMQNFLIDLSHQAIADPKYFPQQFSENVKSVIYPNLNNISKRQLNSNSQQKSEPMCPTQHEIKDKDAISCQSMNHFVGRYSNNGLMTMMMMSGSLDGNSTAIGTALPDCSNSLEAPTGDSIWLIPAKIPRVH</sequence>
<dbReference type="Pfam" id="PF00076">
    <property type="entry name" value="RRM_1"/>
    <property type="match status" value="2"/>
</dbReference>
<dbReference type="AlphaFoldDB" id="B1Q3I8"/>
<dbReference type="PANTHER" id="PTHR48032">
    <property type="entry name" value="RNA-BINDING PROTEIN MUSASHI HOMOLOG RBP6"/>
    <property type="match status" value="1"/>
</dbReference>
<dbReference type="InterPro" id="IPR012677">
    <property type="entry name" value="Nucleotide-bd_a/b_plait_sf"/>
</dbReference>
<keyword evidence="2" id="KW-0963">Cytoplasm</keyword>
<feature type="domain" description="RRM" evidence="7">
    <location>
        <begin position="134"/>
        <end position="211"/>
    </location>
</feature>
<dbReference type="PANTHER" id="PTHR48032:SF18">
    <property type="entry name" value="RRM DOMAIN-CONTAINING PROTEIN"/>
    <property type="match status" value="1"/>
</dbReference>
<protein>
    <submittedName>
        <fullName evidence="8">Musashi</fullName>
    </submittedName>
</protein>
<gene>
    <name evidence="8" type="primary">DjmlgB</name>
</gene>
<dbReference type="GO" id="GO:0005737">
    <property type="term" value="C:cytoplasm"/>
    <property type="evidence" value="ECO:0007669"/>
    <property type="project" value="UniProtKB-SubCell"/>
</dbReference>
<dbReference type="Gene3D" id="3.30.70.330">
    <property type="match status" value="2"/>
</dbReference>
<dbReference type="InterPro" id="IPR000504">
    <property type="entry name" value="RRM_dom"/>
</dbReference>
<evidence type="ECO:0000256" key="2">
    <source>
        <dbReference type="ARBA" id="ARBA00022490"/>
    </source>
</evidence>
<organism evidence="8">
    <name type="scientific">Dugesia japonica</name>
    <name type="common">Planarian</name>
    <dbReference type="NCBI Taxonomy" id="6161"/>
    <lineage>
        <taxon>Eukaryota</taxon>
        <taxon>Metazoa</taxon>
        <taxon>Spiralia</taxon>
        <taxon>Lophotrochozoa</taxon>
        <taxon>Platyhelminthes</taxon>
        <taxon>Rhabditophora</taxon>
        <taxon>Seriata</taxon>
        <taxon>Tricladida</taxon>
        <taxon>Continenticola</taxon>
        <taxon>Geoplanoidea</taxon>
        <taxon>Dugesiidae</taxon>
        <taxon>Dugesia</taxon>
    </lineage>
</organism>
<feature type="region of interest" description="Disordered" evidence="6">
    <location>
        <begin position="1"/>
        <end position="21"/>
    </location>
</feature>
<evidence type="ECO:0000256" key="1">
    <source>
        <dbReference type="ARBA" id="ARBA00004496"/>
    </source>
</evidence>
<dbReference type="InterPro" id="IPR035979">
    <property type="entry name" value="RBD_domain_sf"/>
</dbReference>
<dbReference type="SMART" id="SM00360">
    <property type="entry name" value="RRM"/>
    <property type="match status" value="2"/>
</dbReference>
<evidence type="ECO:0000256" key="4">
    <source>
        <dbReference type="ARBA" id="ARBA00022884"/>
    </source>
</evidence>
<comment type="subcellular location">
    <subcellularLocation>
        <location evidence="1">Cytoplasm</location>
    </subcellularLocation>
</comment>
<feature type="compositionally biased region" description="Polar residues" evidence="6">
    <location>
        <begin position="1"/>
        <end position="19"/>
    </location>
</feature>
<dbReference type="EMBL" id="AB362391">
    <property type="protein sequence ID" value="BAG15903.1"/>
    <property type="molecule type" value="mRNA"/>
</dbReference>
<dbReference type="GO" id="GO:0003729">
    <property type="term" value="F:mRNA binding"/>
    <property type="evidence" value="ECO:0007669"/>
    <property type="project" value="TreeGrafter"/>
</dbReference>
<dbReference type="PROSITE" id="PS50102">
    <property type="entry name" value="RRM"/>
    <property type="match status" value="2"/>
</dbReference>
<dbReference type="FunFam" id="3.30.70.330:FF:000025">
    <property type="entry name" value="RNA-binding protein Musashi homolog 2 isoform X1"/>
    <property type="match status" value="1"/>
</dbReference>
<proteinExistence type="evidence at transcript level"/>
<dbReference type="GO" id="GO:0006417">
    <property type="term" value="P:regulation of translation"/>
    <property type="evidence" value="ECO:0007669"/>
    <property type="project" value="TreeGrafter"/>
</dbReference>